<dbReference type="InterPro" id="IPR007248">
    <property type="entry name" value="Mpv17_PMP22"/>
</dbReference>
<comment type="function">
    <text evidence="9">Part of the endoplasmic reticulum membrane protein complex (EMC) that enables the energy-independent insertion into endoplasmic reticulum membranes of newly synthesized membrane proteins.</text>
</comment>
<evidence type="ECO:0000256" key="9">
    <source>
        <dbReference type="RuleBase" id="RU367091"/>
    </source>
</evidence>
<feature type="domain" description="EMC2 TPR-like" evidence="12">
    <location>
        <begin position="112"/>
        <end position="238"/>
    </location>
</feature>
<dbReference type="Pfam" id="PF22890">
    <property type="entry name" value="TPR_EMC2"/>
    <property type="match status" value="1"/>
</dbReference>
<reference evidence="13 14" key="1">
    <citation type="submission" date="2024-03" db="EMBL/GenBank/DDBJ databases">
        <title>The Acrasis kona genome and developmental transcriptomes reveal deep origins of eukaryotic multicellular pathways.</title>
        <authorList>
            <person name="Sheikh S."/>
            <person name="Fu C.-J."/>
            <person name="Brown M.W."/>
            <person name="Baldauf S.L."/>
        </authorList>
    </citation>
    <scope>NUCLEOTIDE SEQUENCE [LARGE SCALE GENOMIC DNA]</scope>
    <source>
        <strain evidence="13 14">ATCC MYA-3509</strain>
    </source>
</reference>
<comment type="caution">
    <text evidence="13">The sequence shown here is derived from an EMBL/GenBank/DDBJ whole genome shotgun (WGS) entry which is preliminary data.</text>
</comment>
<feature type="transmembrane region" description="Helical" evidence="11">
    <location>
        <begin position="343"/>
        <end position="362"/>
    </location>
</feature>
<organism evidence="13 14">
    <name type="scientific">Acrasis kona</name>
    <dbReference type="NCBI Taxonomy" id="1008807"/>
    <lineage>
        <taxon>Eukaryota</taxon>
        <taxon>Discoba</taxon>
        <taxon>Heterolobosea</taxon>
        <taxon>Tetramitia</taxon>
        <taxon>Eutetramitia</taxon>
        <taxon>Acrasidae</taxon>
        <taxon>Acrasis</taxon>
    </lineage>
</organism>
<evidence type="ECO:0000256" key="5">
    <source>
        <dbReference type="ARBA" id="ARBA00022803"/>
    </source>
</evidence>
<keyword evidence="10" id="KW-0175">Coiled coil</keyword>
<evidence type="ECO:0000313" key="14">
    <source>
        <dbReference type="Proteomes" id="UP001431209"/>
    </source>
</evidence>
<dbReference type="Pfam" id="PF04117">
    <property type="entry name" value="Mpv17_PMP22"/>
    <property type="match status" value="1"/>
</dbReference>
<gene>
    <name evidence="13" type="ORF">AKO1_012728</name>
</gene>
<evidence type="ECO:0000256" key="11">
    <source>
        <dbReference type="SAM" id="Phobius"/>
    </source>
</evidence>
<keyword evidence="5 8" id="KW-0802">TPR repeat</keyword>
<keyword evidence="14" id="KW-1185">Reference proteome</keyword>
<feature type="coiled-coil region" evidence="10">
    <location>
        <begin position="8"/>
        <end position="35"/>
    </location>
</feature>
<dbReference type="GO" id="GO:0072546">
    <property type="term" value="C:EMC complex"/>
    <property type="evidence" value="ECO:0007669"/>
    <property type="project" value="UniProtKB-UniRule"/>
</dbReference>
<evidence type="ECO:0000313" key="13">
    <source>
        <dbReference type="EMBL" id="KAL0481351.1"/>
    </source>
</evidence>
<proteinExistence type="inferred from homology"/>
<keyword evidence="4" id="KW-0677">Repeat</keyword>
<dbReference type="PANTHER" id="PTHR12760">
    <property type="entry name" value="TETRATRICOPEPTIDE REPEAT PROTEIN"/>
    <property type="match status" value="1"/>
</dbReference>
<dbReference type="Proteomes" id="UP001431209">
    <property type="component" value="Unassembled WGS sequence"/>
</dbReference>
<dbReference type="Gene3D" id="1.25.40.10">
    <property type="entry name" value="Tetratricopeptide repeat domain"/>
    <property type="match status" value="1"/>
</dbReference>
<feature type="transmembrane region" description="Helical" evidence="11">
    <location>
        <begin position="383"/>
        <end position="401"/>
    </location>
</feature>
<keyword evidence="7 9" id="KW-0472">Membrane</keyword>
<evidence type="ECO:0000256" key="8">
    <source>
        <dbReference type="PROSITE-ProRule" id="PRU00339"/>
    </source>
</evidence>
<dbReference type="InterPro" id="IPR039856">
    <property type="entry name" value="EMC2-like"/>
</dbReference>
<keyword evidence="3 11" id="KW-0812">Transmembrane</keyword>
<keyword evidence="9" id="KW-0256">Endoplasmic reticulum</keyword>
<evidence type="ECO:0000256" key="10">
    <source>
        <dbReference type="SAM" id="Coils"/>
    </source>
</evidence>
<dbReference type="InterPro" id="IPR019734">
    <property type="entry name" value="TPR_rpt"/>
</dbReference>
<comment type="subcellular location">
    <subcellularLocation>
        <location evidence="9">Endoplasmic reticulum membrane</location>
        <topology evidence="9">Peripheral membrane protein</topology>
        <orientation evidence="9">Cytoplasmic side</orientation>
    </subcellularLocation>
    <subcellularLocation>
        <location evidence="1">Membrane</location>
        <topology evidence="1">Multi-pass membrane protein</topology>
    </subcellularLocation>
</comment>
<dbReference type="EMBL" id="JAOPGA020000758">
    <property type="protein sequence ID" value="KAL0481351.1"/>
    <property type="molecule type" value="Genomic_DNA"/>
</dbReference>
<evidence type="ECO:0000256" key="2">
    <source>
        <dbReference type="ARBA" id="ARBA00006824"/>
    </source>
</evidence>
<accession>A0AAW2YWQ1</accession>
<evidence type="ECO:0000256" key="4">
    <source>
        <dbReference type="ARBA" id="ARBA00022737"/>
    </source>
</evidence>
<dbReference type="PROSITE" id="PS50005">
    <property type="entry name" value="TPR"/>
    <property type="match status" value="1"/>
</dbReference>
<dbReference type="SUPFAM" id="SSF48452">
    <property type="entry name" value="TPR-like"/>
    <property type="match status" value="1"/>
</dbReference>
<evidence type="ECO:0000256" key="6">
    <source>
        <dbReference type="ARBA" id="ARBA00022989"/>
    </source>
</evidence>
<dbReference type="InterPro" id="IPR055217">
    <property type="entry name" value="TPR_EMC2"/>
</dbReference>
<name>A0AAW2YWQ1_9EUKA</name>
<evidence type="ECO:0000256" key="1">
    <source>
        <dbReference type="ARBA" id="ARBA00004141"/>
    </source>
</evidence>
<comment type="similarity">
    <text evidence="2">Belongs to the peroxisomal membrane protein PXMP2/4 family.</text>
</comment>
<sequence>MSEDTTTSRYYESKLEQYEDQIKKIEQNNGKIATDLVVKVLNLINESSIRRPDLVVHLGRKLLFQGKPNLGDAVWDVYEQVLKAAINVNQTELASDCLEALQNKFGEGIRVRRLEAMLLESTGEYDHALDEYNSILGQDPTDQLCLKRKVAIAKARGETEDAVRYLNQYLAVYMADPEAYAELADLYLSIPDYKKAAFCVEELLLQNPHNYLYHLKYADIKYSMEDYATARSYYSQSLNIKKDNVRALYGLLMCTNALSSGSSKDKSNNTKLMEYAEKELMRKFISVSVIMWKLFDRTKSFFSKPIVHDMLISGSLYGVGDLICQTIQKKNQDEFDLVRTGRMVVYGTFVFGPVGHIWYKWLDSSVKASKPLTVVMKKLAWDELVFAPVCVFGFFVGISLLQGKTSRQSLEKAQSEFLPTYKLDLAVWPAVQFINFLLVPLKYRMALINFVNVFWNAYMSSVSTKDITDVENVKVEINQK</sequence>
<feature type="repeat" description="TPR" evidence="8">
    <location>
        <begin position="177"/>
        <end position="210"/>
    </location>
</feature>
<evidence type="ECO:0000259" key="12">
    <source>
        <dbReference type="Pfam" id="PF22890"/>
    </source>
</evidence>
<dbReference type="AlphaFoldDB" id="A0AAW2YWQ1"/>
<protein>
    <recommendedName>
        <fullName evidence="9">ER membrane protein complex subunit 2</fullName>
    </recommendedName>
</protein>
<evidence type="ECO:0000256" key="3">
    <source>
        <dbReference type="ARBA" id="ARBA00022692"/>
    </source>
</evidence>
<comment type="subunit">
    <text evidence="9">Component of the ER membrane protein complex (EMC).</text>
</comment>
<comment type="similarity">
    <text evidence="9">Belongs to the EMC2 family.</text>
</comment>
<dbReference type="InterPro" id="IPR011990">
    <property type="entry name" value="TPR-like_helical_dom_sf"/>
</dbReference>
<evidence type="ECO:0000256" key="7">
    <source>
        <dbReference type="ARBA" id="ARBA00023136"/>
    </source>
</evidence>
<keyword evidence="6 11" id="KW-1133">Transmembrane helix</keyword>
<dbReference type="SMART" id="SM00028">
    <property type="entry name" value="TPR"/>
    <property type="match status" value="3"/>
</dbReference>